<organism evidence="1 2">
    <name type="scientific">Phenylobacterium haematophilum</name>
    <dbReference type="NCBI Taxonomy" id="98513"/>
    <lineage>
        <taxon>Bacteria</taxon>
        <taxon>Pseudomonadati</taxon>
        <taxon>Pseudomonadota</taxon>
        <taxon>Alphaproteobacteria</taxon>
        <taxon>Caulobacterales</taxon>
        <taxon>Caulobacteraceae</taxon>
        <taxon>Phenylobacterium</taxon>
    </lineage>
</organism>
<gene>
    <name evidence="1" type="ORF">GGQ61_002725</name>
</gene>
<dbReference type="InterPro" id="IPR001753">
    <property type="entry name" value="Enoyl-CoA_hydra/iso"/>
</dbReference>
<dbReference type="InterPro" id="IPR029045">
    <property type="entry name" value="ClpP/crotonase-like_dom_sf"/>
</dbReference>
<dbReference type="Pfam" id="PF00378">
    <property type="entry name" value="ECH_1"/>
    <property type="match status" value="1"/>
</dbReference>
<keyword evidence="2" id="KW-1185">Reference proteome</keyword>
<name>A0A840A3X8_9CAUL</name>
<dbReference type="CDD" id="cd06558">
    <property type="entry name" value="crotonase-like"/>
    <property type="match status" value="1"/>
</dbReference>
<dbReference type="Gene3D" id="3.90.226.10">
    <property type="entry name" value="2-enoyl-CoA Hydratase, Chain A, domain 1"/>
    <property type="match status" value="1"/>
</dbReference>
<evidence type="ECO:0000313" key="1">
    <source>
        <dbReference type="EMBL" id="MBB3891997.1"/>
    </source>
</evidence>
<dbReference type="GO" id="GO:0006635">
    <property type="term" value="P:fatty acid beta-oxidation"/>
    <property type="evidence" value="ECO:0007669"/>
    <property type="project" value="TreeGrafter"/>
</dbReference>
<evidence type="ECO:0000313" key="2">
    <source>
        <dbReference type="Proteomes" id="UP000530564"/>
    </source>
</evidence>
<accession>A0A840A3X8</accession>
<dbReference type="GO" id="GO:0003824">
    <property type="term" value="F:catalytic activity"/>
    <property type="evidence" value="ECO:0007669"/>
    <property type="project" value="UniProtKB-ARBA"/>
</dbReference>
<comment type="caution">
    <text evidence="1">The sequence shown here is derived from an EMBL/GenBank/DDBJ whole genome shotgun (WGS) entry which is preliminary data.</text>
</comment>
<dbReference type="SUPFAM" id="SSF52096">
    <property type="entry name" value="ClpP/crotonase"/>
    <property type="match status" value="1"/>
</dbReference>
<reference evidence="1 2" key="1">
    <citation type="submission" date="2020-08" db="EMBL/GenBank/DDBJ databases">
        <title>Genomic Encyclopedia of Type Strains, Phase IV (KMG-IV): sequencing the most valuable type-strain genomes for metagenomic binning, comparative biology and taxonomic classification.</title>
        <authorList>
            <person name="Goeker M."/>
        </authorList>
    </citation>
    <scope>NUCLEOTIDE SEQUENCE [LARGE SCALE GENOMIC DNA]</scope>
    <source>
        <strain evidence="1 2">DSM 21793</strain>
    </source>
</reference>
<sequence>MSAAVETTPKSEEVLYEVADGIATLTLNRPERLNTISGPMLARLTQLLIKANEDPAVRVIVLTGTGRAFCAGLDLVDATQGSGIGSDKQVSTVSVNIDLRNTPPTVLFAMDKPTICALNGSAAGYGMDTAMGCDIRIAGESAKMAAAFVKRGVVPESGGTWILPRLLGWAKAAELIFTGRTLSAKESLELGLVNHVVPDAELAAKTREIALEMAANAPLAVQSAKRLMRMGLSETFNDHVHHVYLQFLQLIRTQDFKEGMTSFLEKRPADFQGR</sequence>
<dbReference type="EMBL" id="JACIDK010000003">
    <property type="protein sequence ID" value="MBB3891997.1"/>
    <property type="molecule type" value="Genomic_DNA"/>
</dbReference>
<dbReference type="AlphaFoldDB" id="A0A840A3X8"/>
<dbReference type="RefSeq" id="WP_183773581.1">
    <property type="nucleotide sequence ID" value="NZ_JACIDK010000003.1"/>
</dbReference>
<dbReference type="PANTHER" id="PTHR11941">
    <property type="entry name" value="ENOYL-COA HYDRATASE-RELATED"/>
    <property type="match status" value="1"/>
</dbReference>
<proteinExistence type="predicted"/>
<protein>
    <submittedName>
        <fullName evidence="1">Enoyl-CoA hydratase/carnithine racemase</fullName>
    </submittedName>
</protein>
<dbReference type="PANTHER" id="PTHR11941:SF133">
    <property type="entry name" value="1,2-EPOXYPHENYLACETYL-COA ISOMERASE"/>
    <property type="match status" value="1"/>
</dbReference>
<dbReference type="Proteomes" id="UP000530564">
    <property type="component" value="Unassembled WGS sequence"/>
</dbReference>